<accession>A0A2H0WXT6</accession>
<dbReference type="InterPro" id="IPR001943">
    <property type="entry name" value="UVR_dom"/>
</dbReference>
<dbReference type="Gene3D" id="3.30.420.340">
    <property type="entry name" value="UvrC, RNAse H endonuclease domain"/>
    <property type="match status" value="1"/>
</dbReference>
<dbReference type="InterPro" id="IPR001162">
    <property type="entry name" value="UvrC_RNase_H_dom"/>
</dbReference>
<proteinExistence type="predicted"/>
<dbReference type="InterPro" id="IPR036876">
    <property type="entry name" value="UVR_dom_sf"/>
</dbReference>
<reference evidence="4" key="1">
    <citation type="submission" date="2017-09" db="EMBL/GenBank/DDBJ databases">
        <title>Depth-based differentiation of microbial function through sediment-hosted aquifers and enrichment of novel symbionts in the deep terrestrial subsurface.</title>
        <authorList>
            <person name="Probst A.J."/>
            <person name="Ladd B."/>
            <person name="Jarett J.K."/>
            <person name="Geller-Mcgrath D.E."/>
            <person name="Sieber C.M.K."/>
            <person name="Emerson J.B."/>
            <person name="Anantharaman K."/>
            <person name="Thomas B.C."/>
            <person name="Malmstrom R."/>
            <person name="Stieglmeier M."/>
            <person name="Klingl A."/>
            <person name="Woyke T."/>
            <person name="Ryan C.M."/>
            <person name="Banfield J.F."/>
        </authorList>
    </citation>
    <scope>NUCLEOTIDE SEQUENCE [LARGE SCALE GENOMIC DNA]</scope>
</reference>
<evidence type="ECO:0000259" key="1">
    <source>
        <dbReference type="PROSITE" id="PS50151"/>
    </source>
</evidence>
<dbReference type="Pfam" id="PF08459">
    <property type="entry name" value="UvrC_RNaseH_dom"/>
    <property type="match status" value="1"/>
</dbReference>
<evidence type="ECO:0000313" key="4">
    <source>
        <dbReference type="Proteomes" id="UP000229675"/>
    </source>
</evidence>
<evidence type="ECO:0008006" key="5">
    <source>
        <dbReference type="Google" id="ProtNLM"/>
    </source>
</evidence>
<dbReference type="InterPro" id="IPR050066">
    <property type="entry name" value="UvrABC_protein_C"/>
</dbReference>
<name>A0A2H0WXT6_9BACT</name>
<dbReference type="PROSITE" id="PS50151">
    <property type="entry name" value="UVR"/>
    <property type="match status" value="1"/>
</dbReference>
<dbReference type="SUPFAM" id="SSF46600">
    <property type="entry name" value="C-terminal UvrC-binding domain of UvrB"/>
    <property type="match status" value="1"/>
</dbReference>
<dbReference type="AlphaFoldDB" id="A0A2H0WXT6"/>
<dbReference type="Pfam" id="PF02151">
    <property type="entry name" value="UVR"/>
    <property type="match status" value="1"/>
</dbReference>
<evidence type="ECO:0000313" key="3">
    <source>
        <dbReference type="EMBL" id="PIS17462.1"/>
    </source>
</evidence>
<dbReference type="PANTHER" id="PTHR30562">
    <property type="entry name" value="UVRC/OXIDOREDUCTASE"/>
    <property type="match status" value="1"/>
</dbReference>
<gene>
    <name evidence="3" type="ORF">COT59_00580</name>
</gene>
<dbReference type="GO" id="GO:0009380">
    <property type="term" value="C:excinuclease repair complex"/>
    <property type="evidence" value="ECO:0007669"/>
    <property type="project" value="TreeGrafter"/>
</dbReference>
<organism evidence="3 4">
    <name type="scientific">Candidatus Nealsonbacteria bacterium CG09_land_8_20_14_0_10_42_14</name>
    <dbReference type="NCBI Taxonomy" id="1974707"/>
    <lineage>
        <taxon>Bacteria</taxon>
        <taxon>Candidatus Nealsoniibacteriota</taxon>
    </lineage>
</organism>
<comment type="caution">
    <text evidence="3">The sequence shown here is derived from an EMBL/GenBank/DDBJ whole genome shotgun (WGS) entry which is preliminary data.</text>
</comment>
<dbReference type="GO" id="GO:0006974">
    <property type="term" value="P:DNA damage response"/>
    <property type="evidence" value="ECO:0007669"/>
    <property type="project" value="TreeGrafter"/>
</dbReference>
<sequence length="261" mass="30454">VFPYRTCRNLPKKPCLWYQLNRCPAPCLLKSEIRSTKFESNCQKNIKNLIKILQGKKKQVLNNLKKEMKTLSTQEKFEEAGKIKNQIRALEKVLSHAMIFNPELQSPPIKGWNYRRIEAYDVSNTQGKMATGAMVSFYDGRPDKNSYRRFKIKTQNKPNDIAMLKEILKRRLKHKEWPYPDLILIDGGKAQLNAAVSLTKIPAMALAKKKNELYIKGKKKPVLLKKLPREIFNLILQLRDEAHRFARAYHLKLRKEALLPK</sequence>
<dbReference type="Proteomes" id="UP000229675">
    <property type="component" value="Unassembled WGS sequence"/>
</dbReference>
<dbReference type="PROSITE" id="PS50165">
    <property type="entry name" value="UVRC"/>
    <property type="match status" value="1"/>
</dbReference>
<evidence type="ECO:0000259" key="2">
    <source>
        <dbReference type="PROSITE" id="PS50165"/>
    </source>
</evidence>
<dbReference type="PANTHER" id="PTHR30562:SF1">
    <property type="entry name" value="UVRABC SYSTEM PROTEIN C"/>
    <property type="match status" value="1"/>
</dbReference>
<protein>
    <recommendedName>
        <fullName evidence="5">Excinuclease ABC subunit C</fullName>
    </recommendedName>
</protein>
<feature type="domain" description="UvrC family homology region profile" evidence="2">
    <location>
        <begin position="65"/>
        <end position="195"/>
    </location>
</feature>
<dbReference type="InterPro" id="IPR038476">
    <property type="entry name" value="UvrC_RNase_H_dom_sf"/>
</dbReference>
<dbReference type="EMBL" id="PEZD01000013">
    <property type="protein sequence ID" value="PIS17462.1"/>
    <property type="molecule type" value="Genomic_DNA"/>
</dbReference>
<dbReference type="GO" id="GO:0009381">
    <property type="term" value="F:excinuclease ABC activity"/>
    <property type="evidence" value="ECO:0007669"/>
    <property type="project" value="InterPro"/>
</dbReference>
<feature type="domain" description="UVR" evidence="1">
    <location>
        <begin position="58"/>
        <end position="93"/>
    </location>
</feature>
<feature type="non-terminal residue" evidence="3">
    <location>
        <position position="1"/>
    </location>
</feature>